<reference evidence="2" key="1">
    <citation type="submission" date="2016-09" db="EMBL/GenBank/DDBJ databases">
        <authorList>
            <person name="Greninger A.L."/>
            <person name="Jerome K.R."/>
            <person name="Mcnair B."/>
            <person name="Wallis C."/>
            <person name="Fang F."/>
        </authorList>
    </citation>
    <scope>NUCLEOTIDE SEQUENCE [LARGE SCALE GENOMIC DNA]</scope>
    <source>
        <strain evidence="2">BC1_M4</strain>
    </source>
</reference>
<evidence type="ECO:0000313" key="1">
    <source>
        <dbReference type="EMBL" id="ODR05112.1"/>
    </source>
</evidence>
<organism evidence="1 2">
    <name type="scientific">Mycobacterium sherrisii</name>
    <dbReference type="NCBI Taxonomy" id="243061"/>
    <lineage>
        <taxon>Bacteria</taxon>
        <taxon>Bacillati</taxon>
        <taxon>Actinomycetota</taxon>
        <taxon>Actinomycetes</taxon>
        <taxon>Mycobacteriales</taxon>
        <taxon>Mycobacteriaceae</taxon>
        <taxon>Mycobacterium</taxon>
        <taxon>Mycobacterium simiae complex</taxon>
    </lineage>
</organism>
<proteinExistence type="predicted"/>
<dbReference type="Proteomes" id="UP000094224">
    <property type="component" value="Unassembled WGS sequence"/>
</dbReference>
<sequence>MIERYLPRANRVWKARALLQIALGVITQIRQEPWALHYHVLPTFQPFRKVGTVGGYARDFVGEPLRHASVYHCTAARWQANAQGGQSWS</sequence>
<evidence type="ECO:0000313" key="2">
    <source>
        <dbReference type="Proteomes" id="UP000094224"/>
    </source>
</evidence>
<protein>
    <submittedName>
        <fullName evidence="1">Uncharacterized protein</fullName>
    </submittedName>
</protein>
<keyword evidence="2" id="KW-1185">Reference proteome</keyword>
<dbReference type="EMBL" id="MIHC01000025">
    <property type="protein sequence ID" value="ODR05112.1"/>
    <property type="molecule type" value="Genomic_DNA"/>
</dbReference>
<gene>
    <name evidence="1" type="ORF">BHQ21_15195</name>
</gene>
<dbReference type="AlphaFoldDB" id="A0A1E3SSL2"/>
<name>A0A1E3SSL2_9MYCO</name>
<comment type="caution">
    <text evidence="1">The sequence shown here is derived from an EMBL/GenBank/DDBJ whole genome shotgun (WGS) entry which is preliminary data.</text>
</comment>
<accession>A0A1E3SSL2</accession>